<gene>
    <name evidence="6" type="primary">rpl6</name>
</gene>
<dbReference type="SUPFAM" id="SSF56053">
    <property type="entry name" value="Ribosomal protein L6"/>
    <property type="match status" value="1"/>
</dbReference>
<dbReference type="FunFam" id="3.90.930.12:FF:000007">
    <property type="entry name" value="60S ribosomal protein L6"/>
    <property type="match status" value="1"/>
</dbReference>
<evidence type="ECO:0000256" key="1">
    <source>
        <dbReference type="ARBA" id="ARBA00009356"/>
    </source>
</evidence>
<dbReference type="InterPro" id="IPR036789">
    <property type="entry name" value="Ribosomal_uL6-like_a/b-dom_sf"/>
</dbReference>
<dbReference type="EMBL" id="KC662997">
    <property type="protein sequence ID" value="AHG59050.1"/>
    <property type="molecule type" value="Genomic_DNA"/>
</dbReference>
<dbReference type="GO" id="GO:0019843">
    <property type="term" value="F:rRNA binding"/>
    <property type="evidence" value="ECO:0007669"/>
    <property type="project" value="InterPro"/>
</dbReference>
<dbReference type="GO" id="GO:0003735">
    <property type="term" value="F:structural constituent of ribosome"/>
    <property type="evidence" value="ECO:0007669"/>
    <property type="project" value="InterPro"/>
</dbReference>
<evidence type="ECO:0000256" key="4">
    <source>
        <dbReference type="RuleBase" id="RU003869"/>
    </source>
</evidence>
<dbReference type="InterPro" id="IPR019906">
    <property type="entry name" value="Ribosomal_uL6_bac-type"/>
</dbReference>
<evidence type="ECO:0000256" key="3">
    <source>
        <dbReference type="ARBA" id="ARBA00023274"/>
    </source>
</evidence>
<evidence type="ECO:0000256" key="2">
    <source>
        <dbReference type="ARBA" id="ARBA00022980"/>
    </source>
</evidence>
<reference evidence="6" key="1">
    <citation type="journal article" date="2014" name="Syst. Biol.">
        <title>Mitochondrial Phylogenomics of Early Land Plants: Mitigating the Effects of Saturation, Compositional Heterogeneity, and Codon-usage Bias.</title>
        <authorList>
            <person name="Liu Y."/>
            <person name="Cox C.J."/>
            <person name="Wang W."/>
            <person name="Goffinet B."/>
        </authorList>
    </citation>
    <scope>NUCLEOTIDE SEQUENCE</scope>
</reference>
<dbReference type="GO" id="GO:1990904">
    <property type="term" value="C:ribonucleoprotein complex"/>
    <property type="evidence" value="ECO:0007669"/>
    <property type="project" value="UniProtKB-KW"/>
</dbReference>
<dbReference type="Pfam" id="PF00347">
    <property type="entry name" value="Ribosomal_L6"/>
    <property type="match status" value="1"/>
</dbReference>
<dbReference type="AlphaFoldDB" id="A0A075D4Z5"/>
<name>A0A075D4Z5_BAZTR</name>
<evidence type="ECO:0000259" key="5">
    <source>
        <dbReference type="Pfam" id="PF00347"/>
    </source>
</evidence>
<organism evidence="6">
    <name type="scientific">Bazzania trilobata</name>
    <name type="common">Greater whipwort</name>
    <name type="synonym">Jungermannia trilobata</name>
    <dbReference type="NCBI Taxonomy" id="13808"/>
    <lineage>
        <taxon>Eukaryota</taxon>
        <taxon>Viridiplantae</taxon>
        <taxon>Streptophyta</taxon>
        <taxon>Embryophyta</taxon>
        <taxon>Marchantiophyta</taxon>
        <taxon>Jungermanniopsida</taxon>
        <taxon>Jungermanniidae</taxon>
        <taxon>Jungermanniales</taxon>
        <taxon>Lophocoleineae</taxon>
        <taxon>Lepidoziaceae</taxon>
        <taxon>Bazzanioideae</taxon>
        <taxon>Bazzania</taxon>
    </lineage>
</organism>
<dbReference type="Gene3D" id="3.90.930.12">
    <property type="entry name" value="Ribosomal protein L6, alpha-beta domain"/>
    <property type="match status" value="1"/>
</dbReference>
<dbReference type="GO" id="GO:0005840">
    <property type="term" value="C:ribosome"/>
    <property type="evidence" value="ECO:0007669"/>
    <property type="project" value="UniProtKB-KW"/>
</dbReference>
<keyword evidence="6" id="KW-0496">Mitochondrion</keyword>
<dbReference type="PANTHER" id="PTHR11655">
    <property type="entry name" value="60S/50S RIBOSOMAL PROTEIN L6/L9"/>
    <property type="match status" value="1"/>
</dbReference>
<dbReference type="GO" id="GO:0006412">
    <property type="term" value="P:translation"/>
    <property type="evidence" value="ECO:0007669"/>
    <property type="project" value="InterPro"/>
</dbReference>
<dbReference type="PANTHER" id="PTHR11655:SF17">
    <property type="entry name" value="RIBOSOMAL PROTEIN L6-RELATED"/>
    <property type="match status" value="1"/>
</dbReference>
<protein>
    <submittedName>
        <fullName evidence="6">Ribosomal protein L6</fullName>
    </submittedName>
</protein>
<dbReference type="PRINTS" id="PR00059">
    <property type="entry name" value="RIBOSOMALL6"/>
</dbReference>
<sequence>MEAKFFCFSEIIGVGYKASTNAQGSILYLKLGFSHEIRLQVPPSVRVFCLKPNLICCTGMDHQEVTKFAAIVKSCKPPEVYKGRGIQYRNEIIREKQGKKK</sequence>
<comment type="similarity">
    <text evidence="1 4">Belongs to the universal ribosomal protein uL6 family.</text>
</comment>
<proteinExistence type="inferred from homology"/>
<evidence type="ECO:0000313" key="6">
    <source>
        <dbReference type="EMBL" id="AHG59050.1"/>
    </source>
</evidence>
<geneLocation type="mitochondrion" evidence="6"/>
<keyword evidence="2 4" id="KW-0689">Ribosomal protein</keyword>
<accession>A0A075D4Z5</accession>
<dbReference type="InterPro" id="IPR000702">
    <property type="entry name" value="Ribosomal_uL6-like"/>
</dbReference>
<keyword evidence="3 4" id="KW-0687">Ribonucleoprotein</keyword>
<dbReference type="InterPro" id="IPR020040">
    <property type="entry name" value="Ribosomal_uL6_a/b-dom"/>
</dbReference>
<feature type="domain" description="Large ribosomal subunit protein uL6 alpha-beta" evidence="5">
    <location>
        <begin position="12"/>
        <end position="88"/>
    </location>
</feature>